<dbReference type="InParanoid" id="A0A0C3NLZ3"/>
<organism evidence="1 2">
    <name type="scientific">Pisolithus tinctorius Marx 270</name>
    <dbReference type="NCBI Taxonomy" id="870435"/>
    <lineage>
        <taxon>Eukaryota</taxon>
        <taxon>Fungi</taxon>
        <taxon>Dikarya</taxon>
        <taxon>Basidiomycota</taxon>
        <taxon>Agaricomycotina</taxon>
        <taxon>Agaricomycetes</taxon>
        <taxon>Agaricomycetidae</taxon>
        <taxon>Boletales</taxon>
        <taxon>Sclerodermatineae</taxon>
        <taxon>Pisolithaceae</taxon>
        <taxon>Pisolithus</taxon>
    </lineage>
</organism>
<reference evidence="2" key="2">
    <citation type="submission" date="2015-01" db="EMBL/GenBank/DDBJ databases">
        <title>Evolutionary Origins and Diversification of the Mycorrhizal Mutualists.</title>
        <authorList>
            <consortium name="DOE Joint Genome Institute"/>
            <consortium name="Mycorrhizal Genomics Consortium"/>
            <person name="Kohler A."/>
            <person name="Kuo A."/>
            <person name="Nagy L.G."/>
            <person name="Floudas D."/>
            <person name="Copeland A."/>
            <person name="Barry K.W."/>
            <person name="Cichocki N."/>
            <person name="Veneault-Fourrey C."/>
            <person name="LaButti K."/>
            <person name="Lindquist E.A."/>
            <person name="Lipzen A."/>
            <person name="Lundell T."/>
            <person name="Morin E."/>
            <person name="Murat C."/>
            <person name="Riley R."/>
            <person name="Ohm R."/>
            <person name="Sun H."/>
            <person name="Tunlid A."/>
            <person name="Henrissat B."/>
            <person name="Grigoriev I.V."/>
            <person name="Hibbett D.S."/>
            <person name="Martin F."/>
        </authorList>
    </citation>
    <scope>NUCLEOTIDE SEQUENCE [LARGE SCALE GENOMIC DNA]</scope>
    <source>
        <strain evidence="2">Marx 270</strain>
    </source>
</reference>
<name>A0A0C3NLZ3_PISTI</name>
<proteinExistence type="predicted"/>
<evidence type="ECO:0000313" key="1">
    <source>
        <dbReference type="EMBL" id="KIN96650.1"/>
    </source>
</evidence>
<dbReference type="Proteomes" id="UP000054217">
    <property type="component" value="Unassembled WGS sequence"/>
</dbReference>
<keyword evidence="2" id="KW-1185">Reference proteome</keyword>
<evidence type="ECO:0000313" key="2">
    <source>
        <dbReference type="Proteomes" id="UP000054217"/>
    </source>
</evidence>
<accession>A0A0C3NLZ3</accession>
<reference evidence="1 2" key="1">
    <citation type="submission" date="2014-04" db="EMBL/GenBank/DDBJ databases">
        <authorList>
            <consortium name="DOE Joint Genome Institute"/>
            <person name="Kuo A."/>
            <person name="Kohler A."/>
            <person name="Costa M.D."/>
            <person name="Nagy L.G."/>
            <person name="Floudas D."/>
            <person name="Copeland A."/>
            <person name="Barry K.W."/>
            <person name="Cichocki N."/>
            <person name="Veneault-Fourrey C."/>
            <person name="LaButti K."/>
            <person name="Lindquist E.A."/>
            <person name="Lipzen A."/>
            <person name="Lundell T."/>
            <person name="Morin E."/>
            <person name="Murat C."/>
            <person name="Sun H."/>
            <person name="Tunlid A."/>
            <person name="Henrissat B."/>
            <person name="Grigoriev I.V."/>
            <person name="Hibbett D.S."/>
            <person name="Martin F."/>
            <person name="Nordberg H.P."/>
            <person name="Cantor M.N."/>
            <person name="Hua S.X."/>
        </authorList>
    </citation>
    <scope>NUCLEOTIDE SEQUENCE [LARGE SCALE GENOMIC DNA]</scope>
    <source>
        <strain evidence="1 2">Marx 270</strain>
    </source>
</reference>
<protein>
    <submittedName>
        <fullName evidence="1">Uncharacterized protein</fullName>
    </submittedName>
</protein>
<dbReference type="AlphaFoldDB" id="A0A0C3NLZ3"/>
<dbReference type="EMBL" id="KN832043">
    <property type="protein sequence ID" value="KIN96650.1"/>
    <property type="molecule type" value="Genomic_DNA"/>
</dbReference>
<dbReference type="HOGENOM" id="CLU_2347550_0_0_1"/>
<gene>
    <name evidence="1" type="ORF">M404DRAFT_243293</name>
</gene>
<sequence>MPTSEPMRKPCKYRWSCLQDRSCLPPHLINGRVVKRLIRKTAQGLVTYGLGMRKCFQRSRSCPPTIIYDVPTYLLASLYWGGISKQTVNGQGFRYSK</sequence>